<dbReference type="AlphaFoldDB" id="A0A173TPQ7"/>
<evidence type="ECO:0000259" key="1">
    <source>
        <dbReference type="Pfam" id="PF11127"/>
    </source>
</evidence>
<gene>
    <name evidence="2" type="ORF">GMA92_14105</name>
</gene>
<evidence type="ECO:0000313" key="2">
    <source>
        <dbReference type="EMBL" id="MTK22546.1"/>
    </source>
</evidence>
<comment type="caution">
    <text evidence="2">The sequence shown here is derived from an EMBL/GenBank/DDBJ whole genome shotgun (WGS) entry which is preliminary data.</text>
</comment>
<dbReference type="EMBL" id="WMQE01000042">
    <property type="protein sequence ID" value="MTK22546.1"/>
    <property type="molecule type" value="Genomic_DNA"/>
</dbReference>
<proteinExistence type="predicted"/>
<dbReference type="Proteomes" id="UP000487649">
    <property type="component" value="Unassembled WGS sequence"/>
</dbReference>
<dbReference type="RefSeq" id="WP_006784333.1">
    <property type="nucleotide sequence ID" value="NZ_CABJBH010000011.1"/>
</dbReference>
<accession>A0A173TPQ7</accession>
<dbReference type="Pfam" id="PF11127">
    <property type="entry name" value="YgaP-like_TM"/>
    <property type="match status" value="1"/>
</dbReference>
<feature type="domain" description="Inner membrane protein YgaP-like transmembrane" evidence="1">
    <location>
        <begin position="3"/>
        <end position="55"/>
    </location>
</feature>
<dbReference type="OrthoDB" id="5405951at2"/>
<organism evidence="2 3">
    <name type="scientific">Turicibacter sanguinis</name>
    <dbReference type="NCBI Taxonomy" id="154288"/>
    <lineage>
        <taxon>Bacteria</taxon>
        <taxon>Bacillati</taxon>
        <taxon>Bacillota</taxon>
        <taxon>Erysipelotrichia</taxon>
        <taxon>Erysipelotrichales</taxon>
        <taxon>Turicibacteraceae</taxon>
        <taxon>Turicibacter</taxon>
    </lineage>
</organism>
<dbReference type="InterPro" id="IPR021309">
    <property type="entry name" value="YgaP-like_TM"/>
</dbReference>
<sequence length="118" mass="13245">MCQKNVGRLDSYVRISAGLMMISLGIMKHKGWLAAMGSMKVAEGITRYCPILDLCHFTTLSDDELLEEVLLEEALECAIDDACGCGCDDDFDDYDELEDEHDCHCCHHDIEDYAEEGM</sequence>
<protein>
    <submittedName>
        <fullName evidence="2">DUF2892 domain-containing protein</fullName>
    </submittedName>
</protein>
<evidence type="ECO:0000313" key="3">
    <source>
        <dbReference type="Proteomes" id="UP000487649"/>
    </source>
</evidence>
<name>A0A173TPQ7_9FIRM</name>
<dbReference type="GeneID" id="60059006"/>
<reference evidence="2 3" key="1">
    <citation type="journal article" date="2019" name="Nat. Med.">
        <title>A library of human gut bacterial isolates paired with longitudinal multiomics data enables mechanistic microbiome research.</title>
        <authorList>
            <person name="Poyet M."/>
            <person name="Groussin M."/>
            <person name="Gibbons S.M."/>
            <person name="Avila-Pacheco J."/>
            <person name="Jiang X."/>
            <person name="Kearney S.M."/>
            <person name="Perrotta A.R."/>
            <person name="Berdy B."/>
            <person name="Zhao S."/>
            <person name="Lieberman T.D."/>
            <person name="Swanson P.K."/>
            <person name="Smith M."/>
            <person name="Roesemann S."/>
            <person name="Alexander J.E."/>
            <person name="Rich S.A."/>
            <person name="Livny J."/>
            <person name="Vlamakis H."/>
            <person name="Clish C."/>
            <person name="Bullock K."/>
            <person name="Deik A."/>
            <person name="Scott J."/>
            <person name="Pierce K.A."/>
            <person name="Xavier R.J."/>
            <person name="Alm E.J."/>
        </authorList>
    </citation>
    <scope>NUCLEOTIDE SEQUENCE [LARGE SCALE GENOMIC DNA]</scope>
    <source>
        <strain evidence="2 3">BIOML-A198</strain>
    </source>
</reference>